<evidence type="ECO:0000313" key="3">
    <source>
        <dbReference type="Proteomes" id="UP000406256"/>
    </source>
</evidence>
<proteinExistence type="predicted"/>
<reference evidence="2 3" key="1">
    <citation type="submission" date="2019-08" db="EMBL/GenBank/DDBJ databases">
        <authorList>
            <person name="Peeters C."/>
        </authorList>
    </citation>
    <scope>NUCLEOTIDE SEQUENCE [LARGE SCALE GENOMIC DNA]</scope>
    <source>
        <strain evidence="2 3">LMG 31108</strain>
    </source>
</reference>
<feature type="compositionally biased region" description="Low complexity" evidence="1">
    <location>
        <begin position="182"/>
        <end position="241"/>
    </location>
</feature>
<feature type="region of interest" description="Disordered" evidence="1">
    <location>
        <begin position="83"/>
        <end position="109"/>
    </location>
</feature>
<feature type="compositionally biased region" description="Pro residues" evidence="1">
    <location>
        <begin position="266"/>
        <end position="279"/>
    </location>
</feature>
<dbReference type="OrthoDB" id="9839836at2"/>
<feature type="compositionally biased region" description="Low complexity" evidence="1">
    <location>
        <begin position="155"/>
        <end position="165"/>
    </location>
</feature>
<feature type="region of interest" description="Disordered" evidence="1">
    <location>
        <begin position="155"/>
        <end position="287"/>
    </location>
</feature>
<organism evidence="2 3">
    <name type="scientific">Pandoraea anhela</name>
    <dbReference type="NCBI Taxonomy" id="2508295"/>
    <lineage>
        <taxon>Bacteria</taxon>
        <taxon>Pseudomonadati</taxon>
        <taxon>Pseudomonadota</taxon>
        <taxon>Betaproteobacteria</taxon>
        <taxon>Burkholderiales</taxon>
        <taxon>Burkholderiaceae</taxon>
        <taxon>Pandoraea</taxon>
    </lineage>
</organism>
<dbReference type="EMBL" id="CABPSB010000002">
    <property type="protein sequence ID" value="VVD76989.1"/>
    <property type="molecule type" value="Genomic_DNA"/>
</dbReference>
<name>A0A5E4ST21_9BURK</name>
<sequence length="287" mass="29972">MAKLISRARSASVEQLTQLPPNTEIGHTRTGDIVSYGGATFAFRPQQNARLHDFVQPDERHHASGKRWSKFVSRIRDVFVGAKAPASSKTPNDTAGRHARQRHSAASASASVPVYNDLPWFTPERPESIDRDFDKVVYAIRAKHAEKAARLAAAATLATPVSPASVRRTSCGSSPQRSMQDAANTAPAAPAAPAAPTAPTTTTAAATSTATAVASGTATAATPATKTTKTTKTNMTPPMATLPFRPRLLTPKTASASASPASIGIPPIPDLLPPPPKPGPTDGTVKH</sequence>
<gene>
    <name evidence="2" type="ORF">PAN31108_00910</name>
</gene>
<protein>
    <submittedName>
        <fullName evidence="2">Uncharacterized protein</fullName>
    </submittedName>
</protein>
<evidence type="ECO:0000313" key="2">
    <source>
        <dbReference type="EMBL" id="VVD76989.1"/>
    </source>
</evidence>
<keyword evidence="3" id="KW-1185">Reference proteome</keyword>
<dbReference type="AlphaFoldDB" id="A0A5E4ST21"/>
<feature type="compositionally biased region" description="Low complexity" evidence="1">
    <location>
        <begin position="254"/>
        <end position="265"/>
    </location>
</feature>
<evidence type="ECO:0000256" key="1">
    <source>
        <dbReference type="SAM" id="MobiDB-lite"/>
    </source>
</evidence>
<accession>A0A5E4ST21</accession>
<feature type="compositionally biased region" description="Polar residues" evidence="1">
    <location>
        <begin position="167"/>
        <end position="181"/>
    </location>
</feature>
<dbReference type="Proteomes" id="UP000406256">
    <property type="component" value="Unassembled WGS sequence"/>
</dbReference>
<dbReference type="RefSeq" id="WP_150667672.1">
    <property type="nucleotide sequence ID" value="NZ_CABPSB010000002.1"/>
</dbReference>